<evidence type="ECO:0000259" key="6">
    <source>
        <dbReference type="Pfam" id="PF04349"/>
    </source>
</evidence>
<reference evidence="7 8" key="1">
    <citation type="submission" date="2015-05" db="EMBL/GenBank/DDBJ databases">
        <title>Complete genome of Marinobacter psychrophilus strain 20041T isolated from sea-ice of the Canadian Basin.</title>
        <authorList>
            <person name="Song L."/>
            <person name="Ren L."/>
            <person name="Yu Y."/>
            <person name="Wang X."/>
        </authorList>
    </citation>
    <scope>NUCLEOTIDE SEQUENCE [LARGE SCALE GENOMIC DNA]</scope>
    <source>
        <strain evidence="7 8">20041</strain>
    </source>
</reference>
<keyword evidence="5" id="KW-0574">Periplasm</keyword>
<dbReference type="InterPro" id="IPR014756">
    <property type="entry name" value="Ig_E-set"/>
</dbReference>
<dbReference type="STRING" id="330734.ABA45_10500"/>
<sequence>MPALLQAGEVARSTKRSGSFDYAWLKGHARHLANKAYQPQASGIPASLNTLSWDDYQAIRFKPQDALWRSDDLLFQVQLFHLGLYFKKPVQIFEVDGGIARALEYRQSNFDYSGKQALGNLESNLGYAGFRLHFYTNFQLDLASFLGASYFRAVGESMQYGLSARGLAVDTGMSREEEFPDFTTFWLEKPAPGQDFVTVWALLDSPSVTGAYAFRIQPGQNTVMDVDVALYPRKAIERVGIAPLTSMYQMGENDRRMAYDWRPEIHDSDGLAIQNGNNEWLWRPLMNPRNVHVSSFVDNNLKGFGLLQRDRNFEHYQDDGVFYNRRPSAWITPKGDWGPGQVMLTEIPTGNETFDNIVAFWNPQKPLAVGKEHLFSYILTWGEQPPVQPDKLAQVQATRTGLGGVIGQQREVFSWRFAIDFGGGGLSMLAADAELEVAITTSSGKVEIASVRPLDSIKGYRAMFDLVPGESGDPVDIRLQLTLSGQPVSEMWLYQYTPPPASEQARFLEL</sequence>
<keyword evidence="8" id="KW-1185">Reference proteome</keyword>
<dbReference type="SUPFAM" id="SSF74650">
    <property type="entry name" value="Galactose mutarotase-like"/>
    <property type="match status" value="1"/>
</dbReference>
<dbReference type="KEGG" id="mpq:ABA45_10500"/>
<evidence type="ECO:0000256" key="1">
    <source>
        <dbReference type="ARBA" id="ARBA00004418"/>
    </source>
</evidence>
<dbReference type="GO" id="GO:0030246">
    <property type="term" value="F:carbohydrate binding"/>
    <property type="evidence" value="ECO:0007669"/>
    <property type="project" value="InterPro"/>
</dbReference>
<organism evidence="7 8">
    <name type="scientific">Marinobacter psychrophilus</name>
    <dbReference type="NCBI Taxonomy" id="330734"/>
    <lineage>
        <taxon>Bacteria</taxon>
        <taxon>Pseudomonadati</taxon>
        <taxon>Pseudomonadota</taxon>
        <taxon>Gammaproteobacteria</taxon>
        <taxon>Pseudomonadales</taxon>
        <taxon>Marinobacteraceae</taxon>
        <taxon>Marinobacter</taxon>
    </lineage>
</organism>
<dbReference type="PIRSF" id="PIRSF006281">
    <property type="entry name" value="MdoG"/>
    <property type="match status" value="1"/>
</dbReference>
<dbReference type="InterPro" id="IPR007444">
    <property type="entry name" value="Glucan_biosyn_MdoG_C"/>
</dbReference>
<dbReference type="InterPro" id="IPR014438">
    <property type="entry name" value="Glucan_biosyn_MdoG/MdoD"/>
</dbReference>
<dbReference type="UniPathway" id="UPA00637"/>
<accession>A0A0H4I5L0</accession>
<evidence type="ECO:0000256" key="2">
    <source>
        <dbReference type="ARBA" id="ARBA00005001"/>
    </source>
</evidence>
<dbReference type="GO" id="GO:0051274">
    <property type="term" value="P:beta-glucan biosynthetic process"/>
    <property type="evidence" value="ECO:0007669"/>
    <property type="project" value="TreeGrafter"/>
</dbReference>
<dbReference type="PANTHER" id="PTHR30504">
    <property type="entry name" value="GLUCANS BIOSYNTHESIS PROTEIN"/>
    <property type="match status" value="1"/>
</dbReference>
<proteinExistence type="inferred from homology"/>
<gene>
    <name evidence="7" type="ORF">ABA45_10500</name>
</gene>
<comment type="subcellular location">
    <subcellularLocation>
        <location evidence="1">Periplasm</location>
    </subcellularLocation>
</comment>
<dbReference type="PATRIC" id="fig|330734.3.peg.2207"/>
<dbReference type="EMBL" id="CP011494">
    <property type="protein sequence ID" value="AKO54319.1"/>
    <property type="molecule type" value="Genomic_DNA"/>
</dbReference>
<feature type="domain" description="Glucan biosynthesis periplasmic MdoG C-terminal" evidence="6">
    <location>
        <begin position="20"/>
        <end position="496"/>
    </location>
</feature>
<dbReference type="Gene3D" id="2.70.98.10">
    <property type="match status" value="1"/>
</dbReference>
<evidence type="ECO:0000256" key="3">
    <source>
        <dbReference type="ARBA" id="ARBA00009284"/>
    </source>
</evidence>
<dbReference type="InterPro" id="IPR014718">
    <property type="entry name" value="GH-type_carb-bd"/>
</dbReference>
<dbReference type="FunFam" id="2.70.98.10:FF:000001">
    <property type="entry name" value="Glucans biosynthesis protein G"/>
    <property type="match status" value="1"/>
</dbReference>
<dbReference type="Proteomes" id="UP000036406">
    <property type="component" value="Chromosome"/>
</dbReference>
<name>A0A0H4I5L0_9GAMM</name>
<dbReference type="PANTHER" id="PTHR30504:SF3">
    <property type="entry name" value="GLUCANS BIOSYNTHESIS PROTEIN D"/>
    <property type="match status" value="1"/>
</dbReference>
<evidence type="ECO:0000256" key="5">
    <source>
        <dbReference type="ARBA" id="ARBA00022764"/>
    </source>
</evidence>
<dbReference type="InterPro" id="IPR011013">
    <property type="entry name" value="Gal_mutarotase_sf_dom"/>
</dbReference>
<keyword evidence="4" id="KW-0732">Signal</keyword>
<protein>
    <submittedName>
        <fullName evidence="7">Glucan biosynthesis protein D</fullName>
    </submittedName>
</protein>
<dbReference type="GO" id="GO:0003824">
    <property type="term" value="F:catalytic activity"/>
    <property type="evidence" value="ECO:0007669"/>
    <property type="project" value="InterPro"/>
</dbReference>
<dbReference type="Pfam" id="PF04349">
    <property type="entry name" value="MdoG"/>
    <property type="match status" value="1"/>
</dbReference>
<dbReference type="GO" id="GO:0030288">
    <property type="term" value="C:outer membrane-bounded periplasmic space"/>
    <property type="evidence" value="ECO:0007669"/>
    <property type="project" value="TreeGrafter"/>
</dbReference>
<comment type="similarity">
    <text evidence="3">Belongs to the OpgD/OpgG family.</text>
</comment>
<comment type="pathway">
    <text evidence="2">Glycan metabolism; osmoregulated periplasmic glucan (OPG) biosynthesis.</text>
</comment>
<evidence type="ECO:0000313" key="8">
    <source>
        <dbReference type="Proteomes" id="UP000036406"/>
    </source>
</evidence>
<dbReference type="AlphaFoldDB" id="A0A0H4I5L0"/>
<dbReference type="InterPro" id="IPR013783">
    <property type="entry name" value="Ig-like_fold"/>
</dbReference>
<evidence type="ECO:0000256" key="4">
    <source>
        <dbReference type="ARBA" id="ARBA00022729"/>
    </source>
</evidence>
<evidence type="ECO:0000313" key="7">
    <source>
        <dbReference type="EMBL" id="AKO54319.1"/>
    </source>
</evidence>
<dbReference type="Gene3D" id="2.60.40.10">
    <property type="entry name" value="Immunoglobulins"/>
    <property type="match status" value="1"/>
</dbReference>
<dbReference type="SUPFAM" id="SSF81296">
    <property type="entry name" value="E set domains"/>
    <property type="match status" value="1"/>
</dbReference>